<keyword evidence="5" id="KW-1185">Reference proteome</keyword>
<dbReference type="CDD" id="cd05157">
    <property type="entry name" value="ETNK_euk"/>
    <property type="match status" value="1"/>
</dbReference>
<evidence type="ECO:0000313" key="4">
    <source>
        <dbReference type="EMBL" id="RIA98724.1"/>
    </source>
</evidence>
<accession>A0A397TV13</accession>
<dbReference type="GO" id="GO:0006646">
    <property type="term" value="P:phosphatidylethanolamine biosynthetic process"/>
    <property type="evidence" value="ECO:0007669"/>
    <property type="project" value="TreeGrafter"/>
</dbReference>
<dbReference type="PANTHER" id="PTHR22603:SF66">
    <property type="entry name" value="ETHANOLAMINE KINASE"/>
    <property type="match status" value="1"/>
</dbReference>
<dbReference type="SUPFAM" id="SSF56112">
    <property type="entry name" value="Protein kinase-like (PK-like)"/>
    <property type="match status" value="1"/>
</dbReference>
<reference evidence="4 5" key="1">
    <citation type="submission" date="2018-06" db="EMBL/GenBank/DDBJ databases">
        <title>Comparative genomics reveals the genomic features of Rhizophagus irregularis, R. cerebriforme, R. diaphanum and Gigaspora rosea, and their symbiotic lifestyle signature.</title>
        <authorList>
            <person name="Morin E."/>
            <person name="San Clemente H."/>
            <person name="Chen E.C.H."/>
            <person name="De La Providencia I."/>
            <person name="Hainaut M."/>
            <person name="Kuo A."/>
            <person name="Kohler A."/>
            <person name="Murat C."/>
            <person name="Tang N."/>
            <person name="Roy S."/>
            <person name="Loubradou J."/>
            <person name="Henrissat B."/>
            <person name="Grigoriev I.V."/>
            <person name="Corradi N."/>
            <person name="Roux C."/>
            <person name="Martin F.M."/>
        </authorList>
    </citation>
    <scope>NUCLEOTIDE SEQUENCE [LARGE SCALE GENOMIC DNA]</scope>
    <source>
        <strain evidence="4 5">DAOM 227022</strain>
    </source>
</reference>
<dbReference type="PANTHER" id="PTHR22603">
    <property type="entry name" value="CHOLINE/ETHANOALAMINE KINASE"/>
    <property type="match status" value="1"/>
</dbReference>
<dbReference type="EC" id="2.7.1.82" evidence="3"/>
<organism evidence="4 5">
    <name type="scientific">Glomus cerebriforme</name>
    <dbReference type="NCBI Taxonomy" id="658196"/>
    <lineage>
        <taxon>Eukaryota</taxon>
        <taxon>Fungi</taxon>
        <taxon>Fungi incertae sedis</taxon>
        <taxon>Mucoromycota</taxon>
        <taxon>Glomeromycotina</taxon>
        <taxon>Glomeromycetes</taxon>
        <taxon>Glomerales</taxon>
        <taxon>Glomeraceae</taxon>
        <taxon>Glomus</taxon>
    </lineage>
</organism>
<dbReference type="GO" id="GO:0004305">
    <property type="term" value="F:ethanolamine kinase activity"/>
    <property type="evidence" value="ECO:0007669"/>
    <property type="project" value="UniProtKB-EC"/>
</dbReference>
<proteinExistence type="inferred from homology"/>
<evidence type="ECO:0000256" key="3">
    <source>
        <dbReference type="ARBA" id="ARBA00038874"/>
    </source>
</evidence>
<name>A0A397TV13_9GLOM</name>
<comment type="caution">
    <text evidence="4">The sequence shown here is derived from an EMBL/GenBank/DDBJ whole genome shotgun (WGS) entry which is preliminary data.</text>
</comment>
<sequence>MLSNGTFEVSSLELEAYVRNNIKYIDYFVAPSNIFECALHVALGIFPTWKKEDLKLEQCKDGITNKLIKCTNKPLNFSLLIRIYGNKSEVLIDRKQEIYNMVALSSLGLSPPLYGRFNNGIAYGFIQGRVFSVADLSDPNKSSLVAKNLAIWHGVNIAGEKNPNLFITLKKWLKEVPKSYDNRENDEKYLNTEKLNKELIELEQELTKVNSPVVFCHNDLLNANIIYNETANKVSFIDYEYASFCGFRGFDIGNHFCEFAGFECDYSLYPDKKFQRQWLRHYLNEFNSDRDATDEEISVLYREVNKFALASHFYWGLWGLIQAQISDIDFNYLEYAVLRFNEYYRRKDEFLSL</sequence>
<evidence type="ECO:0000256" key="2">
    <source>
        <dbReference type="ARBA" id="ARBA00038211"/>
    </source>
</evidence>
<dbReference type="EMBL" id="QKYT01000012">
    <property type="protein sequence ID" value="RIA98724.1"/>
    <property type="molecule type" value="Genomic_DNA"/>
</dbReference>
<evidence type="ECO:0000256" key="1">
    <source>
        <dbReference type="ARBA" id="ARBA00037883"/>
    </source>
</evidence>
<protein>
    <recommendedName>
        <fullName evidence="3">ethanolamine kinase</fullName>
        <ecNumber evidence="3">2.7.1.82</ecNumber>
    </recommendedName>
</protein>
<dbReference type="Proteomes" id="UP000265703">
    <property type="component" value="Unassembled WGS sequence"/>
</dbReference>
<dbReference type="InterPro" id="IPR011009">
    <property type="entry name" value="Kinase-like_dom_sf"/>
</dbReference>
<evidence type="ECO:0000313" key="5">
    <source>
        <dbReference type="Proteomes" id="UP000265703"/>
    </source>
</evidence>
<dbReference type="Gene3D" id="3.90.1200.10">
    <property type="match status" value="1"/>
</dbReference>
<keyword evidence="4" id="KW-0808">Transferase</keyword>
<dbReference type="Pfam" id="PF01633">
    <property type="entry name" value="Choline_kinase"/>
    <property type="match status" value="1"/>
</dbReference>
<dbReference type="STRING" id="658196.A0A397TV13"/>
<gene>
    <name evidence="4" type="ORF">C1645_749109</name>
</gene>
<dbReference type="Gene3D" id="3.30.200.20">
    <property type="entry name" value="Phosphorylase Kinase, domain 1"/>
    <property type="match status" value="1"/>
</dbReference>
<dbReference type="AlphaFoldDB" id="A0A397TV13"/>
<keyword evidence="4" id="KW-0418">Kinase</keyword>
<dbReference type="GO" id="GO:0005737">
    <property type="term" value="C:cytoplasm"/>
    <property type="evidence" value="ECO:0007669"/>
    <property type="project" value="TreeGrafter"/>
</dbReference>
<dbReference type="OrthoDB" id="10267235at2759"/>
<comment type="similarity">
    <text evidence="2">Belongs to the choline/ethanolamine kinase family.</text>
</comment>
<comment type="pathway">
    <text evidence="1">Phospholipid metabolism; phosphatidylethanolamine biosynthesis; phosphatidylethanolamine from ethanolamine: step 1/3.</text>
</comment>